<dbReference type="InterPro" id="IPR018490">
    <property type="entry name" value="cNMP-bd_dom_sf"/>
</dbReference>
<accession>A0ABM5N328</accession>
<evidence type="ECO:0000259" key="1">
    <source>
        <dbReference type="Pfam" id="PF00027"/>
    </source>
</evidence>
<proteinExistence type="predicted"/>
<reference evidence="2 3" key="1">
    <citation type="submission" date="2011-07" db="EMBL/GenBank/DDBJ databases">
        <title>The complete genome of chromosome of Emticicia oligotrophica DSM 17448.</title>
        <authorList>
            <consortium name="US DOE Joint Genome Institute (JGI-PGF)"/>
            <person name="Lucas S."/>
            <person name="Han J."/>
            <person name="Lapidus A."/>
            <person name="Bruce D."/>
            <person name="Goodwin L."/>
            <person name="Pitluck S."/>
            <person name="Peters L."/>
            <person name="Kyrpides N."/>
            <person name="Mavromatis K."/>
            <person name="Ivanova N."/>
            <person name="Ovchinnikova G."/>
            <person name="Teshima H."/>
            <person name="Detter J.C."/>
            <person name="Tapia R."/>
            <person name="Han C."/>
            <person name="Land M."/>
            <person name="Hauser L."/>
            <person name="Markowitz V."/>
            <person name="Cheng J.-F."/>
            <person name="Hugenholtz P."/>
            <person name="Woyke T."/>
            <person name="Wu D."/>
            <person name="Tindall B."/>
            <person name="Pomrenke H."/>
            <person name="Brambilla E."/>
            <person name="Klenk H.-P."/>
            <person name="Eisen J.A."/>
        </authorList>
    </citation>
    <scope>NUCLEOTIDE SEQUENCE [LARGE SCALE GENOMIC DNA]</scope>
    <source>
        <strain evidence="2 3">DSM 17448</strain>
    </source>
</reference>
<name>A0ABM5N328_EMTOG</name>
<keyword evidence="3" id="KW-1185">Reference proteome</keyword>
<dbReference type="Gene3D" id="2.60.120.10">
    <property type="entry name" value="Jelly Rolls"/>
    <property type="match status" value="1"/>
</dbReference>
<dbReference type="InterPro" id="IPR000595">
    <property type="entry name" value="cNMP-bd_dom"/>
</dbReference>
<dbReference type="Proteomes" id="UP000002875">
    <property type="component" value="Chromosome"/>
</dbReference>
<dbReference type="InterPro" id="IPR014710">
    <property type="entry name" value="RmlC-like_jellyroll"/>
</dbReference>
<dbReference type="EMBL" id="CP002961">
    <property type="protein sequence ID" value="AFK03865.1"/>
    <property type="molecule type" value="Genomic_DNA"/>
</dbReference>
<feature type="domain" description="Cyclic nucleotide-binding" evidence="1">
    <location>
        <begin position="30"/>
        <end position="113"/>
    </location>
</feature>
<evidence type="ECO:0000313" key="2">
    <source>
        <dbReference type="EMBL" id="AFK03865.1"/>
    </source>
</evidence>
<organism evidence="2 3">
    <name type="scientific">Emticicia oligotrophica (strain DSM 17448 / CIP 109782 / MTCC 6937 / GPTSA100-15)</name>
    <dbReference type="NCBI Taxonomy" id="929562"/>
    <lineage>
        <taxon>Bacteria</taxon>
        <taxon>Pseudomonadati</taxon>
        <taxon>Bacteroidota</taxon>
        <taxon>Cytophagia</taxon>
        <taxon>Cytophagales</taxon>
        <taxon>Leadbetterellaceae</taxon>
        <taxon>Emticicia</taxon>
    </lineage>
</organism>
<sequence>MDNLIINYISKYIPLTEEEIEIIKEQNLIRYFKKNELLLEEGEYAKECYFVLSGCVRAYYLMDGEERNTEFYIENQSITPVSYQTKKPSEYYLSCLEDCVLALGSDERNQKLLEKVPKLTTMIMQMSNEMLVQKVIEFDEFKTFSPEQRYLNLLEKRPDLVNRIPLYHLASYLGITQVSLSRIRKRISVQV</sequence>
<evidence type="ECO:0000313" key="3">
    <source>
        <dbReference type="Proteomes" id="UP000002875"/>
    </source>
</evidence>
<gene>
    <name evidence="2" type="ordered locus">Emtol_2729</name>
</gene>
<dbReference type="CDD" id="cd00038">
    <property type="entry name" value="CAP_ED"/>
    <property type="match status" value="1"/>
</dbReference>
<dbReference type="SUPFAM" id="SSF51206">
    <property type="entry name" value="cAMP-binding domain-like"/>
    <property type="match status" value="1"/>
</dbReference>
<dbReference type="Pfam" id="PF00027">
    <property type="entry name" value="cNMP_binding"/>
    <property type="match status" value="1"/>
</dbReference>
<dbReference type="RefSeq" id="WP_015029561.1">
    <property type="nucleotide sequence ID" value="NC_018748.1"/>
</dbReference>
<protein>
    <submittedName>
        <fullName evidence="2">Transcriptional regulator, Crp/Fnr family</fullName>
    </submittedName>
</protein>